<sequence>MDSPAKIRRLEGASAARQNTGDLRYESSCYADARLADGMPPELLQGEKVSSSELQRKVKAVLETALQPEELALLLPQLGRLEASMLTPTRPGGPSSATRRQAPEPIRRFWRALLDSEITADSFLVLPSGAYLLGNQERGGALFIRRSYRGLFER</sequence>
<feature type="non-terminal residue" evidence="1">
    <location>
        <position position="1"/>
    </location>
</feature>
<proteinExistence type="predicted"/>
<keyword evidence="2" id="KW-1185">Reference proteome</keyword>
<reference evidence="1 2" key="1">
    <citation type="journal article" date="2021" name="Sci. Rep.">
        <title>Genome sequencing of the multicellular alga Astrephomene provides insights into convergent evolution of germ-soma differentiation.</title>
        <authorList>
            <person name="Yamashita S."/>
            <person name="Yamamoto K."/>
            <person name="Matsuzaki R."/>
            <person name="Suzuki S."/>
            <person name="Yamaguchi H."/>
            <person name="Hirooka S."/>
            <person name="Minakuchi Y."/>
            <person name="Miyagishima S."/>
            <person name="Kawachi M."/>
            <person name="Toyoda A."/>
            <person name="Nozaki H."/>
        </authorList>
    </citation>
    <scope>NUCLEOTIDE SEQUENCE [LARGE SCALE GENOMIC DNA]</scope>
    <source>
        <strain evidence="1 2">NIES-4017</strain>
    </source>
</reference>
<accession>A0AAD3DIR4</accession>
<protein>
    <submittedName>
        <fullName evidence="1">Uncharacterized protein</fullName>
    </submittedName>
</protein>
<dbReference type="AlphaFoldDB" id="A0AAD3DIR4"/>
<dbReference type="Proteomes" id="UP001054857">
    <property type="component" value="Unassembled WGS sequence"/>
</dbReference>
<comment type="caution">
    <text evidence="1">The sequence shown here is derived from an EMBL/GenBank/DDBJ whole genome shotgun (WGS) entry which is preliminary data.</text>
</comment>
<dbReference type="EMBL" id="BMAR01000001">
    <property type="protein sequence ID" value="GFR41477.1"/>
    <property type="molecule type" value="Genomic_DNA"/>
</dbReference>
<organism evidence="1 2">
    <name type="scientific">Astrephomene gubernaculifera</name>
    <dbReference type="NCBI Taxonomy" id="47775"/>
    <lineage>
        <taxon>Eukaryota</taxon>
        <taxon>Viridiplantae</taxon>
        <taxon>Chlorophyta</taxon>
        <taxon>core chlorophytes</taxon>
        <taxon>Chlorophyceae</taxon>
        <taxon>CS clade</taxon>
        <taxon>Chlamydomonadales</taxon>
        <taxon>Astrephomenaceae</taxon>
        <taxon>Astrephomene</taxon>
    </lineage>
</organism>
<evidence type="ECO:0000313" key="2">
    <source>
        <dbReference type="Proteomes" id="UP001054857"/>
    </source>
</evidence>
<gene>
    <name evidence="1" type="ORF">Agub_g2168</name>
</gene>
<name>A0AAD3DIR4_9CHLO</name>
<evidence type="ECO:0000313" key="1">
    <source>
        <dbReference type="EMBL" id="GFR41477.1"/>
    </source>
</evidence>